<dbReference type="Pfam" id="PF13643">
    <property type="entry name" value="DUF4145"/>
    <property type="match status" value="1"/>
</dbReference>
<dbReference type="InterPro" id="IPR025285">
    <property type="entry name" value="DUF4145"/>
</dbReference>
<evidence type="ECO:0000313" key="2">
    <source>
        <dbReference type="EMBL" id="TEB13678.1"/>
    </source>
</evidence>
<name>A0A4Y7RXF2_9FIRM</name>
<dbReference type="AlphaFoldDB" id="A0A4Y7RXF2"/>
<evidence type="ECO:0000313" key="3">
    <source>
        <dbReference type="Proteomes" id="UP000297597"/>
    </source>
</evidence>
<comment type="caution">
    <text evidence="2">The sequence shown here is derived from an EMBL/GenBank/DDBJ whole genome shotgun (WGS) entry which is preliminary data.</text>
</comment>
<reference evidence="2 3" key="1">
    <citation type="journal article" date="2018" name="Environ. Microbiol.">
        <title>Novel energy conservation strategies and behaviour of Pelotomaculum schinkii driving syntrophic propionate catabolism.</title>
        <authorList>
            <person name="Hidalgo-Ahumada C.A.P."/>
            <person name="Nobu M.K."/>
            <person name="Narihiro T."/>
            <person name="Tamaki H."/>
            <person name="Liu W.T."/>
            <person name="Kamagata Y."/>
            <person name="Stams A.J.M."/>
            <person name="Imachi H."/>
            <person name="Sousa D.Z."/>
        </authorList>
    </citation>
    <scope>NUCLEOTIDE SEQUENCE [LARGE SCALE GENOMIC DNA]</scope>
    <source>
        <strain evidence="2 3">MGP</strain>
    </source>
</reference>
<gene>
    <name evidence="2" type="ORF">Pmgp_00078</name>
</gene>
<evidence type="ECO:0000259" key="1">
    <source>
        <dbReference type="Pfam" id="PF13643"/>
    </source>
</evidence>
<protein>
    <recommendedName>
        <fullName evidence="1">DUF4145 domain-containing protein</fullName>
    </recommendedName>
</protein>
<proteinExistence type="predicted"/>
<accession>A0A4Y7RXF2</accession>
<feature type="domain" description="DUF4145" evidence="1">
    <location>
        <begin position="107"/>
        <end position="162"/>
    </location>
</feature>
<dbReference type="Proteomes" id="UP000297597">
    <property type="component" value="Unassembled WGS sequence"/>
</dbReference>
<keyword evidence="3" id="KW-1185">Reference proteome</keyword>
<dbReference type="RefSeq" id="WP_134211994.1">
    <property type="nucleotide sequence ID" value="NZ_QFFZ01000001.1"/>
</dbReference>
<organism evidence="2 3">
    <name type="scientific">Pelotomaculum propionicicum</name>
    <dbReference type="NCBI Taxonomy" id="258475"/>
    <lineage>
        <taxon>Bacteria</taxon>
        <taxon>Bacillati</taxon>
        <taxon>Bacillota</taxon>
        <taxon>Clostridia</taxon>
        <taxon>Eubacteriales</taxon>
        <taxon>Desulfotomaculaceae</taxon>
        <taxon>Pelotomaculum</taxon>
    </lineage>
</organism>
<dbReference type="EMBL" id="QFFZ01000001">
    <property type="protein sequence ID" value="TEB13678.1"/>
    <property type="molecule type" value="Genomic_DNA"/>
</dbReference>
<sequence>MDRKYCARLICGHCGKKGLAGILAEYSERDMETLTSPCGYLAKESLRPWGVAYSVSRCLCCDQLTLTRVDWHDERRPEDYSYTILYPDGEPVPQTLPVQVRDACLTARQFRNSDPGTCAAHLRRALELACADRRAEGDSICERIGNLAKKGEIPLKIYELAQKFESNDRGGFFTASDQPGIEKEIEFLQGLCAVVFEYLYQAPALLARLTDIAAKN</sequence>